<dbReference type="InterPro" id="IPR052714">
    <property type="entry name" value="MFS_Exporter"/>
</dbReference>
<evidence type="ECO:0000313" key="8">
    <source>
        <dbReference type="EMBL" id="MUH59255.1"/>
    </source>
</evidence>
<proteinExistence type="predicted"/>
<dbReference type="Proteomes" id="UP000487882">
    <property type="component" value="Unassembled WGS sequence"/>
</dbReference>
<accession>A0A7K1J474</accession>
<dbReference type="InterPro" id="IPR011701">
    <property type="entry name" value="MFS"/>
</dbReference>
<dbReference type="PANTHER" id="PTHR23531:SF1">
    <property type="entry name" value="QUINOLENE RESISTANCE PROTEIN NORA"/>
    <property type="match status" value="1"/>
</dbReference>
<evidence type="ECO:0000256" key="5">
    <source>
        <dbReference type="SAM" id="MobiDB-lite"/>
    </source>
</evidence>
<keyword evidence="3 6" id="KW-1133">Transmembrane helix</keyword>
<dbReference type="Pfam" id="PF07690">
    <property type="entry name" value="MFS_1"/>
    <property type="match status" value="1"/>
</dbReference>
<dbReference type="SUPFAM" id="SSF103473">
    <property type="entry name" value="MFS general substrate transporter"/>
    <property type="match status" value="1"/>
</dbReference>
<dbReference type="PANTHER" id="PTHR23531">
    <property type="entry name" value="QUINOLENE RESISTANCE PROTEIN NORA"/>
    <property type="match status" value="1"/>
</dbReference>
<dbReference type="InterPro" id="IPR020846">
    <property type="entry name" value="MFS_dom"/>
</dbReference>
<feature type="transmembrane region" description="Helical" evidence="6">
    <location>
        <begin position="101"/>
        <end position="118"/>
    </location>
</feature>
<feature type="transmembrane region" description="Helical" evidence="6">
    <location>
        <begin position="36"/>
        <end position="58"/>
    </location>
</feature>
<comment type="subcellular location">
    <subcellularLocation>
        <location evidence="1">Cell membrane</location>
        <topology evidence="1">Multi-pass membrane protein</topology>
    </subcellularLocation>
</comment>
<evidence type="ECO:0000313" key="9">
    <source>
        <dbReference type="Proteomes" id="UP000487882"/>
    </source>
</evidence>
<evidence type="ECO:0000256" key="1">
    <source>
        <dbReference type="ARBA" id="ARBA00004651"/>
    </source>
</evidence>
<feature type="transmembrane region" description="Helical" evidence="6">
    <location>
        <begin position="364"/>
        <end position="384"/>
    </location>
</feature>
<feature type="transmembrane region" description="Helical" evidence="6">
    <location>
        <begin position="160"/>
        <end position="178"/>
    </location>
</feature>
<feature type="transmembrane region" description="Helical" evidence="6">
    <location>
        <begin position="190"/>
        <end position="208"/>
    </location>
</feature>
<dbReference type="GO" id="GO:0022857">
    <property type="term" value="F:transmembrane transporter activity"/>
    <property type="evidence" value="ECO:0007669"/>
    <property type="project" value="InterPro"/>
</dbReference>
<dbReference type="CDD" id="cd17489">
    <property type="entry name" value="MFS_YfcJ_like"/>
    <property type="match status" value="1"/>
</dbReference>
<feature type="transmembrane region" description="Helical" evidence="6">
    <location>
        <begin position="130"/>
        <end position="153"/>
    </location>
</feature>
<comment type="caution">
    <text evidence="8">The sequence shown here is derived from an EMBL/GenBank/DDBJ whole genome shotgun (WGS) entry which is preliminary data.</text>
</comment>
<sequence length="440" mass="47681">MASTEHRKQQGGWRKPQQTEQSSKSSNKERLITRDVALIMAATFFFMASSMLSGPIIAGYAHTLGASGTLMGFIAGALSLSALFCRPVAGHLADRTSKRRLAVLGASLYVLTNIWYAYASNPASLLCARIVNGVGFACISVCLSTWLSMLLPVRRMGAGMGLYGTMNALAQAFGPDLGIRVSKTAGYRTAFWIGAGLAITVVICVLLIRDAGKPYAARTAVQHTQHRFKLSTLFEPKVIPIAVIFMMFGIPYFANQSFIVNYASDTHVRFGVSVFFPIYAIALLILRISLRNWFDSKSFVFFMIICTASDCVMLLSLTYLHAFWQLALAAVATACGYGMMSSVTQAKAVIIAGKARSGMANTTYYAGIDLGMFLGPLLGGMLYGGLPIRWFYPTLLLTMPVAWAVFAAFHRTISRADNTPRISSTIKTASANTGTQNSNN</sequence>
<keyword evidence="9" id="KW-1185">Reference proteome</keyword>
<protein>
    <submittedName>
        <fullName evidence="8">Multidrug transport protein</fullName>
    </submittedName>
</protein>
<evidence type="ECO:0000256" key="6">
    <source>
        <dbReference type="SAM" id="Phobius"/>
    </source>
</evidence>
<dbReference type="RefSeq" id="WP_155588270.1">
    <property type="nucleotide sequence ID" value="NZ_WNLP01000002.1"/>
</dbReference>
<feature type="transmembrane region" description="Helical" evidence="6">
    <location>
        <begin position="237"/>
        <end position="254"/>
    </location>
</feature>
<dbReference type="GO" id="GO:0005886">
    <property type="term" value="C:plasma membrane"/>
    <property type="evidence" value="ECO:0007669"/>
    <property type="project" value="UniProtKB-SubCell"/>
</dbReference>
<dbReference type="InterPro" id="IPR036259">
    <property type="entry name" value="MFS_trans_sf"/>
</dbReference>
<evidence type="ECO:0000259" key="7">
    <source>
        <dbReference type="PROSITE" id="PS50850"/>
    </source>
</evidence>
<name>A0A7K1J474_9BIFI</name>
<evidence type="ECO:0000256" key="3">
    <source>
        <dbReference type="ARBA" id="ARBA00022989"/>
    </source>
</evidence>
<feature type="transmembrane region" description="Helical" evidence="6">
    <location>
        <begin position="70"/>
        <end position="89"/>
    </location>
</feature>
<dbReference type="AlphaFoldDB" id="A0A7K1J474"/>
<reference evidence="8 9" key="1">
    <citation type="submission" date="2019-09" db="EMBL/GenBank/DDBJ databases">
        <title>Bifidobacterium canis sp. nov., isolated from the digestive tract of German Shepherd dog puppy.</title>
        <authorList>
            <person name="Bunesova V."/>
        </authorList>
    </citation>
    <scope>NUCLEOTIDE SEQUENCE [LARGE SCALE GENOMIC DNA]</scope>
    <source>
        <strain evidence="8 9">GSD1FS</strain>
    </source>
</reference>
<feature type="transmembrane region" description="Helical" evidence="6">
    <location>
        <begin position="298"/>
        <end position="317"/>
    </location>
</feature>
<keyword evidence="2 6" id="KW-0812">Transmembrane</keyword>
<evidence type="ECO:0000256" key="2">
    <source>
        <dbReference type="ARBA" id="ARBA00022692"/>
    </source>
</evidence>
<dbReference type="EMBL" id="WNLP01000002">
    <property type="protein sequence ID" value="MUH59255.1"/>
    <property type="molecule type" value="Genomic_DNA"/>
</dbReference>
<feature type="domain" description="Major facilitator superfamily (MFS) profile" evidence="7">
    <location>
        <begin position="35"/>
        <end position="412"/>
    </location>
</feature>
<feature type="compositionally biased region" description="Polar residues" evidence="5">
    <location>
        <begin position="16"/>
        <end position="25"/>
    </location>
</feature>
<keyword evidence="4 6" id="KW-0472">Membrane</keyword>
<evidence type="ECO:0000256" key="4">
    <source>
        <dbReference type="ARBA" id="ARBA00023136"/>
    </source>
</evidence>
<organism evidence="8 9">
    <name type="scientific">Bifidobacterium canis</name>
    <dbReference type="NCBI Taxonomy" id="2610880"/>
    <lineage>
        <taxon>Bacteria</taxon>
        <taxon>Bacillati</taxon>
        <taxon>Actinomycetota</taxon>
        <taxon>Actinomycetes</taxon>
        <taxon>Bifidobacteriales</taxon>
        <taxon>Bifidobacteriaceae</taxon>
        <taxon>Bifidobacterium</taxon>
    </lineage>
</organism>
<feature type="region of interest" description="Disordered" evidence="5">
    <location>
        <begin position="1"/>
        <end position="28"/>
    </location>
</feature>
<feature type="transmembrane region" description="Helical" evidence="6">
    <location>
        <begin position="390"/>
        <end position="409"/>
    </location>
</feature>
<dbReference type="PROSITE" id="PS50850">
    <property type="entry name" value="MFS"/>
    <property type="match status" value="1"/>
</dbReference>
<dbReference type="Gene3D" id="1.20.1250.20">
    <property type="entry name" value="MFS general substrate transporter like domains"/>
    <property type="match status" value="1"/>
</dbReference>
<feature type="transmembrane region" description="Helical" evidence="6">
    <location>
        <begin position="323"/>
        <end position="343"/>
    </location>
</feature>
<feature type="transmembrane region" description="Helical" evidence="6">
    <location>
        <begin position="266"/>
        <end position="286"/>
    </location>
</feature>
<gene>
    <name evidence="8" type="ORF">GSD1FS_0572</name>
</gene>